<accession>A0A087TC27</accession>
<feature type="non-terminal residue" evidence="1">
    <location>
        <position position="48"/>
    </location>
</feature>
<evidence type="ECO:0000313" key="1">
    <source>
        <dbReference type="EMBL" id="KFM62666.1"/>
    </source>
</evidence>
<reference evidence="1 2" key="1">
    <citation type="submission" date="2013-11" db="EMBL/GenBank/DDBJ databases">
        <title>Genome sequencing of Stegodyphus mimosarum.</title>
        <authorList>
            <person name="Bechsgaard J."/>
        </authorList>
    </citation>
    <scope>NUCLEOTIDE SEQUENCE [LARGE SCALE GENOMIC DNA]</scope>
</reference>
<proteinExistence type="predicted"/>
<protein>
    <submittedName>
        <fullName evidence="1">Uncharacterized protein</fullName>
    </submittedName>
</protein>
<dbReference type="EMBL" id="KK114536">
    <property type="protein sequence ID" value="KFM62666.1"/>
    <property type="molecule type" value="Genomic_DNA"/>
</dbReference>
<dbReference type="AlphaFoldDB" id="A0A087TC27"/>
<evidence type="ECO:0000313" key="2">
    <source>
        <dbReference type="Proteomes" id="UP000054359"/>
    </source>
</evidence>
<gene>
    <name evidence="1" type="ORF">X975_23066</name>
</gene>
<name>A0A087TC27_STEMI</name>
<organism evidence="1 2">
    <name type="scientific">Stegodyphus mimosarum</name>
    <name type="common">African social velvet spider</name>
    <dbReference type="NCBI Taxonomy" id="407821"/>
    <lineage>
        <taxon>Eukaryota</taxon>
        <taxon>Metazoa</taxon>
        <taxon>Ecdysozoa</taxon>
        <taxon>Arthropoda</taxon>
        <taxon>Chelicerata</taxon>
        <taxon>Arachnida</taxon>
        <taxon>Araneae</taxon>
        <taxon>Araneomorphae</taxon>
        <taxon>Entelegynae</taxon>
        <taxon>Eresoidea</taxon>
        <taxon>Eresidae</taxon>
        <taxon>Stegodyphus</taxon>
    </lineage>
</organism>
<sequence>MYPNNERICSSAELEEDCADEEVQKFYACSEKCKDDCSRFKYIFDVQE</sequence>
<keyword evidence="2" id="KW-1185">Reference proteome</keyword>
<dbReference type="Proteomes" id="UP000054359">
    <property type="component" value="Unassembled WGS sequence"/>
</dbReference>